<dbReference type="Pfam" id="PF03466">
    <property type="entry name" value="LysR_substrate"/>
    <property type="match status" value="1"/>
</dbReference>
<dbReference type="PRINTS" id="PR00039">
    <property type="entry name" value="HTHLYSR"/>
</dbReference>
<dbReference type="PANTHER" id="PTHR30126:SF39">
    <property type="entry name" value="HTH-TYPE TRANSCRIPTIONAL REGULATOR CYSL"/>
    <property type="match status" value="1"/>
</dbReference>
<accession>A0A4Y9A978</accession>
<dbReference type="Pfam" id="PF00126">
    <property type="entry name" value="HTH_1"/>
    <property type="match status" value="1"/>
</dbReference>
<dbReference type="InterPro" id="IPR036390">
    <property type="entry name" value="WH_DNA-bd_sf"/>
</dbReference>
<evidence type="ECO:0000256" key="1">
    <source>
        <dbReference type="ARBA" id="ARBA00009437"/>
    </source>
</evidence>
<reference evidence="6 7" key="1">
    <citation type="submission" date="2019-03" db="EMBL/GenBank/DDBJ databases">
        <title>Genome sequence of Lentibacillus salicampi ATCC BAA-719.</title>
        <authorList>
            <person name="Maclea K.S."/>
            <person name="Simoes Junior M."/>
        </authorList>
    </citation>
    <scope>NUCLEOTIDE SEQUENCE [LARGE SCALE GENOMIC DNA]</scope>
    <source>
        <strain evidence="6 7">ATCC BAA-719</strain>
    </source>
</reference>
<protein>
    <submittedName>
        <fullName evidence="6">LysR family transcriptional regulator</fullName>
    </submittedName>
</protein>
<proteinExistence type="inferred from homology"/>
<dbReference type="OrthoDB" id="9785745at2"/>
<evidence type="ECO:0000256" key="4">
    <source>
        <dbReference type="ARBA" id="ARBA00023163"/>
    </source>
</evidence>
<dbReference type="Gene3D" id="1.10.10.10">
    <property type="entry name" value="Winged helix-like DNA-binding domain superfamily/Winged helix DNA-binding domain"/>
    <property type="match status" value="1"/>
</dbReference>
<dbReference type="InterPro" id="IPR036388">
    <property type="entry name" value="WH-like_DNA-bd_sf"/>
</dbReference>
<dbReference type="PANTHER" id="PTHR30126">
    <property type="entry name" value="HTH-TYPE TRANSCRIPTIONAL REGULATOR"/>
    <property type="match status" value="1"/>
</dbReference>
<dbReference type="SUPFAM" id="SSF46785">
    <property type="entry name" value="Winged helix' DNA-binding domain"/>
    <property type="match status" value="1"/>
</dbReference>
<dbReference type="RefSeq" id="WP_135110488.1">
    <property type="nucleotide sequence ID" value="NZ_SRHY01000022.1"/>
</dbReference>
<dbReference type="Proteomes" id="UP000298484">
    <property type="component" value="Unassembled WGS sequence"/>
</dbReference>
<keyword evidence="2" id="KW-0805">Transcription regulation</keyword>
<dbReference type="InterPro" id="IPR000847">
    <property type="entry name" value="LysR_HTH_N"/>
</dbReference>
<keyword evidence="4" id="KW-0804">Transcription</keyword>
<dbReference type="SUPFAM" id="SSF53850">
    <property type="entry name" value="Periplasmic binding protein-like II"/>
    <property type="match status" value="1"/>
</dbReference>
<evidence type="ECO:0000256" key="2">
    <source>
        <dbReference type="ARBA" id="ARBA00023015"/>
    </source>
</evidence>
<evidence type="ECO:0000313" key="7">
    <source>
        <dbReference type="Proteomes" id="UP000298484"/>
    </source>
</evidence>
<name>A0A4Y9A978_9BACI</name>
<dbReference type="GO" id="GO:0003700">
    <property type="term" value="F:DNA-binding transcription factor activity"/>
    <property type="evidence" value="ECO:0007669"/>
    <property type="project" value="InterPro"/>
</dbReference>
<dbReference type="FunFam" id="1.10.10.10:FF:000001">
    <property type="entry name" value="LysR family transcriptional regulator"/>
    <property type="match status" value="1"/>
</dbReference>
<dbReference type="EMBL" id="SRHY01000022">
    <property type="protein sequence ID" value="TFJ92428.1"/>
    <property type="molecule type" value="Genomic_DNA"/>
</dbReference>
<evidence type="ECO:0000259" key="5">
    <source>
        <dbReference type="PROSITE" id="PS50931"/>
    </source>
</evidence>
<organism evidence="6 7">
    <name type="scientific">Lentibacillus salicampi</name>
    <dbReference type="NCBI Taxonomy" id="175306"/>
    <lineage>
        <taxon>Bacteria</taxon>
        <taxon>Bacillati</taxon>
        <taxon>Bacillota</taxon>
        <taxon>Bacilli</taxon>
        <taxon>Bacillales</taxon>
        <taxon>Bacillaceae</taxon>
        <taxon>Lentibacillus</taxon>
    </lineage>
</organism>
<dbReference type="PROSITE" id="PS50931">
    <property type="entry name" value="HTH_LYSR"/>
    <property type="match status" value="1"/>
</dbReference>
<dbReference type="GO" id="GO:0000976">
    <property type="term" value="F:transcription cis-regulatory region binding"/>
    <property type="evidence" value="ECO:0007669"/>
    <property type="project" value="TreeGrafter"/>
</dbReference>
<dbReference type="CDD" id="cd08420">
    <property type="entry name" value="PBP2_CysL_like"/>
    <property type="match status" value="1"/>
</dbReference>
<comment type="caution">
    <text evidence="6">The sequence shown here is derived from an EMBL/GenBank/DDBJ whole genome shotgun (WGS) entry which is preliminary data.</text>
</comment>
<dbReference type="Gene3D" id="3.40.190.290">
    <property type="match status" value="1"/>
</dbReference>
<keyword evidence="3" id="KW-0238">DNA-binding</keyword>
<sequence>MYYDALRTFVTVADQQNFTKAATKLRISQPSVSLHIKNLEEEFQTELFIRRPKKLTITPTGEMLYDRAKQILAVYEQTRQDILEHHQAVKGALKVGASFTIGEYIVPSLFMQMREKFPDLDLDLDIGNTAEVVQSVRRLNVDIGLIEGQTNDPELQIEPFMEDELFVVASASHPLAEKEEVEINDLHQETWIAREEGSGTRKYLDHVLRSNGLQSKSMITISSNQGVKESVIHGMGLSVLSKSVVERNVKHNDLAIITIKGHSFKRQFSCVYSPIMAKKRNVEAFMGMLYR</sequence>
<gene>
    <name evidence="6" type="ORF">E4U82_12325</name>
</gene>
<feature type="domain" description="HTH lysR-type" evidence="5">
    <location>
        <begin position="1"/>
        <end position="58"/>
    </location>
</feature>
<comment type="similarity">
    <text evidence="1">Belongs to the LysR transcriptional regulatory family.</text>
</comment>
<evidence type="ECO:0000313" key="6">
    <source>
        <dbReference type="EMBL" id="TFJ92428.1"/>
    </source>
</evidence>
<evidence type="ECO:0000256" key="3">
    <source>
        <dbReference type="ARBA" id="ARBA00023125"/>
    </source>
</evidence>
<dbReference type="InterPro" id="IPR005119">
    <property type="entry name" value="LysR_subst-bd"/>
</dbReference>
<dbReference type="AlphaFoldDB" id="A0A4Y9A978"/>
<keyword evidence="7" id="KW-1185">Reference proteome</keyword>